<dbReference type="EMBL" id="JABEZY010279803">
    <property type="protein sequence ID" value="MBA0756662.1"/>
    <property type="molecule type" value="Genomic_DNA"/>
</dbReference>
<evidence type="ECO:0000313" key="1">
    <source>
        <dbReference type="EMBL" id="MBA0756662.1"/>
    </source>
</evidence>
<evidence type="ECO:0000313" key="2">
    <source>
        <dbReference type="Proteomes" id="UP000593579"/>
    </source>
</evidence>
<reference evidence="1 2" key="1">
    <citation type="journal article" date="2019" name="Genome Biol. Evol.">
        <title>Insights into the evolution of the New World diploid cottons (Gossypium, subgenus Houzingenia) based on genome sequencing.</title>
        <authorList>
            <person name="Grover C.E."/>
            <person name="Arick M.A. 2nd"/>
            <person name="Thrash A."/>
            <person name="Conover J.L."/>
            <person name="Sanders W.S."/>
            <person name="Peterson D.G."/>
            <person name="Frelichowski J.E."/>
            <person name="Scheffler J.A."/>
            <person name="Scheffler B.E."/>
            <person name="Wendel J.F."/>
        </authorList>
    </citation>
    <scope>NUCLEOTIDE SEQUENCE [LARGE SCALE GENOMIC DNA]</scope>
    <source>
        <strain evidence="1">5</strain>
        <tissue evidence="1">Leaf</tissue>
    </source>
</reference>
<organism evidence="1 2">
    <name type="scientific">Gossypium gossypioides</name>
    <name type="common">Mexican cotton</name>
    <name type="synonym">Selera gossypioides</name>
    <dbReference type="NCBI Taxonomy" id="34282"/>
    <lineage>
        <taxon>Eukaryota</taxon>
        <taxon>Viridiplantae</taxon>
        <taxon>Streptophyta</taxon>
        <taxon>Embryophyta</taxon>
        <taxon>Tracheophyta</taxon>
        <taxon>Spermatophyta</taxon>
        <taxon>Magnoliopsida</taxon>
        <taxon>eudicotyledons</taxon>
        <taxon>Gunneridae</taxon>
        <taxon>Pentapetalae</taxon>
        <taxon>rosids</taxon>
        <taxon>malvids</taxon>
        <taxon>Malvales</taxon>
        <taxon>Malvaceae</taxon>
        <taxon>Malvoideae</taxon>
        <taxon>Gossypium</taxon>
    </lineage>
</organism>
<dbReference type="Proteomes" id="UP000593579">
    <property type="component" value="Unassembled WGS sequence"/>
</dbReference>
<proteinExistence type="predicted"/>
<comment type="caution">
    <text evidence="1">The sequence shown here is derived from an EMBL/GenBank/DDBJ whole genome shotgun (WGS) entry which is preliminary data.</text>
</comment>
<keyword evidence="2" id="KW-1185">Reference proteome</keyword>
<dbReference type="OrthoDB" id="1898716at2759"/>
<sequence length="54" mass="6161">MGKTIERYEKREKDNIGINNKLAAVDQNTQNVKEDAQSMAKKIELLENSKQLSP</sequence>
<dbReference type="AlphaFoldDB" id="A0A7J9D7H6"/>
<gene>
    <name evidence="1" type="ORF">Gogos_020431</name>
</gene>
<name>A0A7J9D7H6_GOSGO</name>
<accession>A0A7J9D7H6</accession>
<protein>
    <submittedName>
        <fullName evidence="1">Uncharacterized protein</fullName>
    </submittedName>
</protein>